<dbReference type="AlphaFoldDB" id="A0AAV8V4J8"/>
<dbReference type="Proteomes" id="UP001157974">
    <property type="component" value="Unassembled WGS sequence"/>
</dbReference>
<evidence type="ECO:0000313" key="2">
    <source>
        <dbReference type="Proteomes" id="UP001157974"/>
    </source>
</evidence>
<gene>
    <name evidence="1" type="ORF">NDN08_005686</name>
</gene>
<evidence type="ECO:0000313" key="1">
    <source>
        <dbReference type="EMBL" id="KAJ8908987.1"/>
    </source>
</evidence>
<name>A0AAV8V4J8_9RHOD</name>
<reference evidence="1 2" key="1">
    <citation type="journal article" date="2023" name="Nat. Commun.">
        <title>Origin of minicircular mitochondrial genomes in red algae.</title>
        <authorList>
            <person name="Lee Y."/>
            <person name="Cho C.H."/>
            <person name="Lee Y.M."/>
            <person name="Park S.I."/>
            <person name="Yang J.H."/>
            <person name="West J.A."/>
            <person name="Bhattacharya D."/>
            <person name="Yoon H.S."/>
        </authorList>
    </citation>
    <scope>NUCLEOTIDE SEQUENCE [LARGE SCALE GENOMIC DNA]</scope>
    <source>
        <strain evidence="1 2">CCMP1338</strain>
        <tissue evidence="1">Whole cell</tissue>
    </source>
</reference>
<sequence length="111" mass="12348">MENSHLSEIARVGSSLRLLQTLYWNRRQQSPVDDTCRGHGKHCHRSETLPSECRAFIEHPPAGSPKTSYGRRTLNQKVRGGLWIGSLVARTADVGAEKAELDRNAGAREVL</sequence>
<comment type="caution">
    <text evidence="1">The sequence shown here is derived from an EMBL/GenBank/DDBJ whole genome shotgun (WGS) entry which is preliminary data.</text>
</comment>
<dbReference type="EMBL" id="JAMWBK010000001">
    <property type="protein sequence ID" value="KAJ8908987.1"/>
    <property type="molecule type" value="Genomic_DNA"/>
</dbReference>
<accession>A0AAV8V4J8</accession>
<organism evidence="1 2">
    <name type="scientific">Rhodosorus marinus</name>
    <dbReference type="NCBI Taxonomy" id="101924"/>
    <lineage>
        <taxon>Eukaryota</taxon>
        <taxon>Rhodophyta</taxon>
        <taxon>Stylonematophyceae</taxon>
        <taxon>Stylonematales</taxon>
        <taxon>Stylonemataceae</taxon>
        <taxon>Rhodosorus</taxon>
    </lineage>
</organism>
<keyword evidence="2" id="KW-1185">Reference proteome</keyword>
<proteinExistence type="predicted"/>
<protein>
    <submittedName>
        <fullName evidence="1">Uncharacterized protein</fullName>
    </submittedName>
</protein>